<dbReference type="SMART" id="SM00490">
    <property type="entry name" value="HELICc"/>
    <property type="match status" value="1"/>
</dbReference>
<feature type="compositionally biased region" description="Basic and acidic residues" evidence="7">
    <location>
        <begin position="93"/>
        <end position="111"/>
    </location>
</feature>
<evidence type="ECO:0000256" key="5">
    <source>
        <dbReference type="ARBA" id="ARBA00022833"/>
    </source>
</evidence>
<dbReference type="InterPro" id="IPR038718">
    <property type="entry name" value="SNF2-like_sf"/>
</dbReference>
<evidence type="ECO:0000313" key="10">
    <source>
        <dbReference type="EMBL" id="RPB07924.1"/>
    </source>
</evidence>
<keyword evidence="6" id="KW-0067">ATP-binding</keyword>
<evidence type="ECO:0000256" key="7">
    <source>
        <dbReference type="SAM" id="MobiDB-lite"/>
    </source>
</evidence>
<sequence length="1110" mass="124582">MEETGRKRERFLLEYGHLFEALLPESNYIAKLRAKYAARSEKVEAASANANANANGLLLTPEVKAEAGVEVKAEVEVRGGEDKPAAEAGFGDAEAKPESRTEIQVEDKPEVTTEVGAEVKAAGSEPTAAPPPTELRAVPYKLLEKQPPNVTATMKGYQLSGLSFLVWLYNNGSSGILGDEMGLGKTLQTLSLFSYLTTFHPCPADQQRPFLVVCPLSVVSSWVSECKKWTPHLRVLRLHGPAEERDRLKKVAETGETFGLDADDDANSDRGYDVVITSYEVFEREKQWFRRAFVWRYVVLDEGHKIKNEKTNVASALQGLSAEYRLILTGTPLQNNLTELWALIHWLFPEVFNVNTSKVFSDAFDLTAGKNDLKVMDNARRLLELIMLRRMKESKGVNLGLPKKTEVILYLPLVPMQRFWYKRLLTRLDKGVLEQVFREAKEKAVEEEKEADDHHRGKEGIVADRDLENLGVGDEQWGETRMIVEKAIKEKQGTQWQKLMNLLMQLRKCCSHPYLLPNAEPSPPINGPHVILASSKFILLDKLIDELCLRRGQKVLLFSGFTKMLDICEDLMQLKGGDGTKFKYGRLDGMTARARRNLAIRLFNNDPDYKVMLISTRAGGLGINLASASNVVMLDSDWNPQADLQAQARAHRIGQTQEVTVYRLITQGTVEEQMMGRIRKKLYLSAKVTESMRDIHTSTSSVNAASSAEDNMPNLTTSQLMSLVRSGSRAIAREEIDPTEMLKWDWATTIKKCTEYSQKLQHEETAQEAADNEEEEKRWLSEMEKVETRVFEGKNHVRNTQRDSNHEISAEWTRESRRLGMERVVMVDGHPVLKETIGNNAWEAVATLSGKDPRLAEPPKRKRRAMDHQDYCQICYDGGELTLCSGCPRTYHYGCLTREFQLRSKSKMGQFYCPQHQCADCSQKTTNAGGMLFRCRWCQSAYCEDCIDFDKIDLLGESLVEYENLGLEPSSQAFYIKCESCIEYHAGDEESRRVCEDMEREWTQISEVIRIQEAEAAAKAAAARELEEVADMTEGTTAPGSEGVLTPAEGEFEQVTTLGAAAALGKGKRGRRRTVEVAAAQEVGGRGMKRKKAAAAGSVGRAKKVKVEQA</sequence>
<dbReference type="Pfam" id="PF00176">
    <property type="entry name" value="SNF2-rel_dom"/>
    <property type="match status" value="1"/>
</dbReference>
<dbReference type="Pfam" id="PF00271">
    <property type="entry name" value="Helicase_C"/>
    <property type="match status" value="1"/>
</dbReference>
<dbReference type="FunFam" id="3.40.50.10810:FF:000114">
    <property type="entry name" value="DNA repair protein rad8"/>
    <property type="match status" value="1"/>
</dbReference>
<accession>A0A3N4KBL8</accession>
<evidence type="ECO:0000313" key="11">
    <source>
        <dbReference type="Proteomes" id="UP000277580"/>
    </source>
</evidence>
<feature type="region of interest" description="Disordered" evidence="7">
    <location>
        <begin position="1084"/>
        <end position="1110"/>
    </location>
</feature>
<dbReference type="SMART" id="SM00487">
    <property type="entry name" value="DEXDc"/>
    <property type="match status" value="1"/>
</dbReference>
<evidence type="ECO:0000256" key="3">
    <source>
        <dbReference type="ARBA" id="ARBA00022771"/>
    </source>
</evidence>
<dbReference type="CDD" id="cd17919">
    <property type="entry name" value="DEXHc_Snf"/>
    <property type="match status" value="1"/>
</dbReference>
<dbReference type="EMBL" id="ML119172">
    <property type="protein sequence ID" value="RPB07924.1"/>
    <property type="molecule type" value="Genomic_DNA"/>
</dbReference>
<keyword evidence="11" id="KW-1185">Reference proteome</keyword>
<dbReference type="InterPro" id="IPR001650">
    <property type="entry name" value="Helicase_C-like"/>
</dbReference>
<reference evidence="10 11" key="1">
    <citation type="journal article" date="2018" name="Nat. Ecol. Evol.">
        <title>Pezizomycetes genomes reveal the molecular basis of ectomycorrhizal truffle lifestyle.</title>
        <authorList>
            <person name="Murat C."/>
            <person name="Payen T."/>
            <person name="Noel B."/>
            <person name="Kuo A."/>
            <person name="Morin E."/>
            <person name="Chen J."/>
            <person name="Kohler A."/>
            <person name="Krizsan K."/>
            <person name="Balestrini R."/>
            <person name="Da Silva C."/>
            <person name="Montanini B."/>
            <person name="Hainaut M."/>
            <person name="Levati E."/>
            <person name="Barry K.W."/>
            <person name="Belfiori B."/>
            <person name="Cichocki N."/>
            <person name="Clum A."/>
            <person name="Dockter R.B."/>
            <person name="Fauchery L."/>
            <person name="Guy J."/>
            <person name="Iotti M."/>
            <person name="Le Tacon F."/>
            <person name="Lindquist E.A."/>
            <person name="Lipzen A."/>
            <person name="Malagnac F."/>
            <person name="Mello A."/>
            <person name="Molinier V."/>
            <person name="Miyauchi S."/>
            <person name="Poulain J."/>
            <person name="Riccioni C."/>
            <person name="Rubini A."/>
            <person name="Sitrit Y."/>
            <person name="Splivallo R."/>
            <person name="Traeger S."/>
            <person name="Wang M."/>
            <person name="Zifcakova L."/>
            <person name="Wipf D."/>
            <person name="Zambonelli A."/>
            <person name="Paolocci F."/>
            <person name="Nowrousian M."/>
            <person name="Ottonello S."/>
            <person name="Baldrian P."/>
            <person name="Spatafora J.W."/>
            <person name="Henrissat B."/>
            <person name="Nagy L.G."/>
            <person name="Aury J.M."/>
            <person name="Wincker P."/>
            <person name="Grigoriev I.V."/>
            <person name="Bonfante P."/>
            <person name="Martin F.M."/>
        </authorList>
    </citation>
    <scope>NUCLEOTIDE SEQUENCE [LARGE SCALE GENOMIC DNA]</scope>
    <source>
        <strain evidence="10 11">CCBAS932</strain>
    </source>
</reference>
<dbReference type="InParanoid" id="A0A3N4KBL8"/>
<keyword evidence="3" id="KW-0863">Zinc-finger</keyword>
<dbReference type="InterPro" id="IPR014001">
    <property type="entry name" value="Helicase_ATP-bd"/>
</dbReference>
<proteinExistence type="predicted"/>
<dbReference type="OrthoDB" id="448448at2759"/>
<dbReference type="InterPro" id="IPR049730">
    <property type="entry name" value="SNF2/RAD54-like_C"/>
</dbReference>
<evidence type="ECO:0000256" key="1">
    <source>
        <dbReference type="ARBA" id="ARBA00022723"/>
    </source>
</evidence>
<gene>
    <name evidence="10" type="ORF">P167DRAFT_529339</name>
</gene>
<dbReference type="STRING" id="1392247.A0A3N4KBL8"/>
<feature type="domain" description="Helicase ATP-binding" evidence="8">
    <location>
        <begin position="166"/>
        <end position="350"/>
    </location>
</feature>
<protein>
    <recommendedName>
        <fullName evidence="12">ISWI chromatin-remodeling complex ATPase ISW2</fullName>
    </recommendedName>
</protein>
<dbReference type="Gene3D" id="3.30.40.10">
    <property type="entry name" value="Zinc/RING finger domain, C3HC4 (zinc finger)"/>
    <property type="match status" value="1"/>
</dbReference>
<evidence type="ECO:0000256" key="4">
    <source>
        <dbReference type="ARBA" id="ARBA00022801"/>
    </source>
</evidence>
<dbReference type="PROSITE" id="PS51192">
    <property type="entry name" value="HELICASE_ATP_BIND_1"/>
    <property type="match status" value="1"/>
</dbReference>
<dbReference type="SUPFAM" id="SSF52540">
    <property type="entry name" value="P-loop containing nucleoside triphosphate hydrolases"/>
    <property type="match status" value="2"/>
</dbReference>
<dbReference type="CDD" id="cd20805">
    <property type="entry name" value="C1_DGK_rpt2"/>
    <property type="match status" value="1"/>
</dbReference>
<dbReference type="InterPro" id="IPR013083">
    <property type="entry name" value="Znf_RING/FYVE/PHD"/>
</dbReference>
<dbReference type="InterPro" id="IPR027417">
    <property type="entry name" value="P-loop_NTPase"/>
</dbReference>
<evidence type="ECO:0000256" key="6">
    <source>
        <dbReference type="ARBA" id="ARBA00022840"/>
    </source>
</evidence>
<keyword evidence="2" id="KW-0547">Nucleotide-binding</keyword>
<dbReference type="PROSITE" id="PS51194">
    <property type="entry name" value="HELICASE_CTER"/>
    <property type="match status" value="1"/>
</dbReference>
<dbReference type="InterPro" id="IPR011011">
    <property type="entry name" value="Znf_FYVE_PHD"/>
</dbReference>
<evidence type="ECO:0008006" key="12">
    <source>
        <dbReference type="Google" id="ProtNLM"/>
    </source>
</evidence>
<organism evidence="10 11">
    <name type="scientific">Morchella conica CCBAS932</name>
    <dbReference type="NCBI Taxonomy" id="1392247"/>
    <lineage>
        <taxon>Eukaryota</taxon>
        <taxon>Fungi</taxon>
        <taxon>Dikarya</taxon>
        <taxon>Ascomycota</taxon>
        <taxon>Pezizomycotina</taxon>
        <taxon>Pezizomycetes</taxon>
        <taxon>Pezizales</taxon>
        <taxon>Morchellaceae</taxon>
        <taxon>Morchella</taxon>
    </lineage>
</organism>
<name>A0A3N4KBL8_9PEZI</name>
<dbReference type="PANTHER" id="PTHR10799">
    <property type="entry name" value="SNF2/RAD54 HELICASE FAMILY"/>
    <property type="match status" value="1"/>
</dbReference>
<keyword evidence="1" id="KW-0479">Metal-binding</keyword>
<evidence type="ECO:0000256" key="2">
    <source>
        <dbReference type="ARBA" id="ARBA00022741"/>
    </source>
</evidence>
<feature type="domain" description="Helicase C-terminal" evidence="9">
    <location>
        <begin position="539"/>
        <end position="703"/>
    </location>
</feature>
<feature type="region of interest" description="Disordered" evidence="7">
    <location>
        <begin position="76"/>
        <end position="113"/>
    </location>
</feature>
<keyword evidence="5" id="KW-0862">Zinc</keyword>
<dbReference type="SMART" id="SM00249">
    <property type="entry name" value="PHD"/>
    <property type="match status" value="1"/>
</dbReference>
<keyword evidence="4" id="KW-0378">Hydrolase</keyword>
<dbReference type="GO" id="GO:0008270">
    <property type="term" value="F:zinc ion binding"/>
    <property type="evidence" value="ECO:0007669"/>
    <property type="project" value="UniProtKB-KW"/>
</dbReference>
<dbReference type="SUPFAM" id="SSF57903">
    <property type="entry name" value="FYVE/PHD zinc finger"/>
    <property type="match status" value="1"/>
</dbReference>
<dbReference type="CDD" id="cd18793">
    <property type="entry name" value="SF2_C_SNF"/>
    <property type="match status" value="1"/>
</dbReference>
<dbReference type="InterPro" id="IPR000330">
    <property type="entry name" value="SNF2_N"/>
</dbReference>
<dbReference type="InterPro" id="IPR001965">
    <property type="entry name" value="Znf_PHD"/>
</dbReference>
<dbReference type="Gene3D" id="3.40.50.300">
    <property type="entry name" value="P-loop containing nucleotide triphosphate hydrolases"/>
    <property type="match status" value="1"/>
</dbReference>
<dbReference type="Proteomes" id="UP000277580">
    <property type="component" value="Unassembled WGS sequence"/>
</dbReference>
<evidence type="ECO:0000259" key="9">
    <source>
        <dbReference type="PROSITE" id="PS51194"/>
    </source>
</evidence>
<dbReference type="Gene3D" id="3.40.50.10810">
    <property type="entry name" value="Tandem AAA-ATPase domain"/>
    <property type="match status" value="1"/>
</dbReference>
<dbReference type="GO" id="GO:0016787">
    <property type="term" value="F:hydrolase activity"/>
    <property type="evidence" value="ECO:0007669"/>
    <property type="project" value="UniProtKB-KW"/>
</dbReference>
<dbReference type="AlphaFoldDB" id="A0A3N4KBL8"/>
<dbReference type="GO" id="GO:0005524">
    <property type="term" value="F:ATP binding"/>
    <property type="evidence" value="ECO:0007669"/>
    <property type="project" value="InterPro"/>
</dbReference>
<feature type="compositionally biased region" description="Basic and acidic residues" evidence="7">
    <location>
        <begin position="76"/>
        <end position="85"/>
    </location>
</feature>
<evidence type="ECO:0000259" key="8">
    <source>
        <dbReference type="PROSITE" id="PS51192"/>
    </source>
</evidence>